<dbReference type="Pfam" id="PF01255">
    <property type="entry name" value="Prenyltransf"/>
    <property type="match status" value="1"/>
</dbReference>
<gene>
    <name evidence="4" type="ORF">VB738_13030</name>
</gene>
<dbReference type="PANTHER" id="PTHR10291">
    <property type="entry name" value="DEHYDRODOLICHYL DIPHOSPHATE SYNTHASE FAMILY MEMBER"/>
    <property type="match status" value="1"/>
</dbReference>
<dbReference type="NCBIfam" id="NF011405">
    <property type="entry name" value="PRK14830.1"/>
    <property type="match status" value="1"/>
</dbReference>
<evidence type="ECO:0000313" key="4">
    <source>
        <dbReference type="EMBL" id="MEA5392182.1"/>
    </source>
</evidence>
<feature type="binding site" evidence="2">
    <location>
        <begin position="208"/>
        <end position="210"/>
    </location>
    <ligand>
        <name>substrate</name>
    </ligand>
</feature>
<evidence type="ECO:0000256" key="2">
    <source>
        <dbReference type="HAMAP-Rule" id="MF_01139"/>
    </source>
</evidence>
<sequence length="266" mass="29457">MSRALATTPSSDPDQLPAQLDPARLPRHVAVIMDGNGRWARQRGLPRAMGHRAGVEVLKRTLRHCSDWGIGALTAYAFSTENWTRPGEEVAFLMALFERVLAKELEALERQQVRIRFLGDLEPLPEGLKVLITDATERTAGNAGIHFNVCTNYGGRSELVRAARRLADRAARGELDPASIDEELFAAQLFTAGDADPDLLIRTSGEQRISNFLLWQLAYAELHITEVLWPDFDTEALLAALLDYQGRQRRFGGVQSGVQNGVETTP</sequence>
<dbReference type="InterPro" id="IPR036424">
    <property type="entry name" value="UPP_synth-like_sf"/>
</dbReference>
<dbReference type="InterPro" id="IPR001441">
    <property type="entry name" value="UPP_synth-like"/>
</dbReference>
<dbReference type="HAMAP" id="MF_01139">
    <property type="entry name" value="ISPT"/>
    <property type="match status" value="1"/>
</dbReference>
<feature type="binding site" evidence="2">
    <location>
        <begin position="79"/>
        <end position="81"/>
    </location>
    <ligand>
        <name>substrate</name>
    </ligand>
</feature>
<dbReference type="SUPFAM" id="SSF64005">
    <property type="entry name" value="Undecaprenyl diphosphate synthase"/>
    <property type="match status" value="1"/>
</dbReference>
<dbReference type="EMBL" id="JAYGHX010000008">
    <property type="protein sequence ID" value="MEA5392182.1"/>
    <property type="molecule type" value="Genomic_DNA"/>
</dbReference>
<feature type="binding site" evidence="2">
    <location>
        <position position="34"/>
    </location>
    <ligand>
        <name>Mg(2+)</name>
        <dbReference type="ChEBI" id="CHEBI:18420"/>
    </ligand>
</feature>
<dbReference type="EC" id="2.5.1.-" evidence="2"/>
<feature type="active site" evidence="2">
    <location>
        <position position="34"/>
    </location>
</feature>
<comment type="similarity">
    <text evidence="2">Belongs to the UPP synthase family.</text>
</comment>
<feature type="binding site" evidence="2">
    <location>
        <position position="202"/>
    </location>
    <ligand>
        <name>substrate</name>
    </ligand>
</feature>
<dbReference type="Gene3D" id="3.40.1180.10">
    <property type="entry name" value="Decaprenyl diphosphate synthase-like"/>
    <property type="match status" value="1"/>
</dbReference>
<name>A0ABU5RWN0_9CYAN</name>
<feature type="binding site" evidence="2">
    <location>
        <position position="85"/>
    </location>
    <ligand>
        <name>substrate</name>
    </ligand>
</feature>
<evidence type="ECO:0000256" key="1">
    <source>
        <dbReference type="ARBA" id="ARBA00022679"/>
    </source>
</evidence>
<reference evidence="4 5" key="1">
    <citation type="submission" date="2023-12" db="EMBL/GenBank/DDBJ databases">
        <title>Baltic Sea Cyanobacteria.</title>
        <authorList>
            <person name="Delbaje E."/>
            <person name="Fewer D.P."/>
            <person name="Shishido T.K."/>
        </authorList>
    </citation>
    <scope>NUCLEOTIDE SEQUENCE [LARGE SCALE GENOMIC DNA]</scope>
    <source>
        <strain evidence="4 5">UHCC 0139</strain>
    </source>
</reference>
<keyword evidence="2" id="KW-0479">Metal-binding</keyword>
<proteinExistence type="inferred from homology"/>
<keyword evidence="2" id="KW-0460">Magnesium</keyword>
<feature type="active site" description="Proton acceptor" evidence="2">
    <location>
        <position position="82"/>
    </location>
</feature>
<dbReference type="InterPro" id="IPR018520">
    <property type="entry name" value="UPP_synth-like_CS"/>
</dbReference>
<dbReference type="PROSITE" id="PS01066">
    <property type="entry name" value="UPP_SYNTHASE"/>
    <property type="match status" value="1"/>
</dbReference>
<dbReference type="PANTHER" id="PTHR10291:SF0">
    <property type="entry name" value="DEHYDRODOLICHYL DIPHOSPHATE SYNTHASE 2"/>
    <property type="match status" value="1"/>
</dbReference>
<feature type="compositionally biased region" description="Polar residues" evidence="3">
    <location>
        <begin position="1"/>
        <end position="13"/>
    </location>
</feature>
<feature type="region of interest" description="Disordered" evidence="3">
    <location>
        <begin position="1"/>
        <end position="20"/>
    </location>
</feature>
<comment type="subunit">
    <text evidence="2">Homodimer.</text>
</comment>
<protein>
    <recommendedName>
        <fullName evidence="2">Isoprenyl transferase</fullName>
        <ecNumber evidence="2">2.5.1.-</ecNumber>
    </recommendedName>
</protein>
<dbReference type="RefSeq" id="WP_323306146.1">
    <property type="nucleotide sequence ID" value="NZ_JAYGHX010000008.1"/>
</dbReference>
<organism evidence="4 5">
    <name type="scientific">Cyanobium gracile UHCC 0139</name>
    <dbReference type="NCBI Taxonomy" id="3110308"/>
    <lineage>
        <taxon>Bacteria</taxon>
        <taxon>Bacillati</taxon>
        <taxon>Cyanobacteriota</taxon>
        <taxon>Cyanophyceae</taxon>
        <taxon>Synechococcales</taxon>
        <taxon>Prochlorococcaceae</taxon>
        <taxon>Cyanobium</taxon>
    </lineage>
</organism>
<keyword evidence="1 2" id="KW-0808">Transferase</keyword>
<dbReference type="GO" id="GO:0016740">
    <property type="term" value="F:transferase activity"/>
    <property type="evidence" value="ECO:0007669"/>
    <property type="project" value="UniProtKB-KW"/>
</dbReference>
<dbReference type="Proteomes" id="UP001304461">
    <property type="component" value="Unassembled WGS sequence"/>
</dbReference>
<comment type="function">
    <text evidence="2">Catalyzes the condensation of isopentenyl diphosphate (IPP) with allylic pyrophosphates generating different type of terpenoids.</text>
</comment>
<feature type="binding site" evidence="2">
    <location>
        <position position="47"/>
    </location>
    <ligand>
        <name>substrate</name>
    </ligand>
</feature>
<feature type="binding site" evidence="2">
    <location>
        <position position="221"/>
    </location>
    <ligand>
        <name>Mg(2+)</name>
        <dbReference type="ChEBI" id="CHEBI:18420"/>
    </ligand>
</feature>
<evidence type="ECO:0000256" key="3">
    <source>
        <dbReference type="SAM" id="MobiDB-lite"/>
    </source>
</evidence>
<feature type="binding site" evidence="2">
    <location>
        <position position="51"/>
    </location>
    <ligand>
        <name>substrate</name>
    </ligand>
</feature>
<evidence type="ECO:0000313" key="5">
    <source>
        <dbReference type="Proteomes" id="UP001304461"/>
    </source>
</evidence>
<dbReference type="NCBIfam" id="TIGR00055">
    <property type="entry name" value="uppS"/>
    <property type="match status" value="1"/>
</dbReference>
<dbReference type="CDD" id="cd00475">
    <property type="entry name" value="Cis_IPPS"/>
    <property type="match status" value="1"/>
</dbReference>
<feature type="binding site" evidence="2">
    <location>
        <position position="83"/>
    </location>
    <ligand>
        <name>substrate</name>
    </ligand>
</feature>
<comment type="cofactor">
    <cofactor evidence="2">
        <name>Mg(2+)</name>
        <dbReference type="ChEBI" id="CHEBI:18420"/>
    </cofactor>
    <text evidence="2">Binds 2 magnesium ions per subunit.</text>
</comment>
<feature type="binding site" evidence="2">
    <location>
        <begin position="35"/>
        <end position="38"/>
    </location>
    <ligand>
        <name>substrate</name>
    </ligand>
</feature>
<accession>A0ABU5RWN0</accession>
<dbReference type="NCBIfam" id="NF011406">
    <property type="entry name" value="PRK14831.1"/>
    <property type="match status" value="1"/>
</dbReference>
<keyword evidence="5" id="KW-1185">Reference proteome</keyword>
<feature type="binding site" evidence="2">
    <location>
        <position position="39"/>
    </location>
    <ligand>
        <name>substrate</name>
    </ligand>
</feature>
<comment type="caution">
    <text evidence="4">The sequence shown here is derived from an EMBL/GenBank/DDBJ whole genome shotgun (WGS) entry which is preliminary data.</text>
</comment>